<gene>
    <name evidence="2" type="ORF">R6G71_03915</name>
</gene>
<dbReference type="Proteomes" id="UP001273799">
    <property type="component" value="Unassembled WGS sequence"/>
</dbReference>
<protein>
    <submittedName>
        <fullName evidence="2">Uncharacterized protein</fullName>
    </submittedName>
</protein>
<evidence type="ECO:0000313" key="2">
    <source>
        <dbReference type="EMBL" id="MDY5153198.1"/>
    </source>
</evidence>
<name>A0AAW9HGX7_9ACTO</name>
<comment type="caution">
    <text evidence="2">The sequence shown here is derived from an EMBL/GenBank/DDBJ whole genome shotgun (WGS) entry which is preliminary data.</text>
</comment>
<feature type="region of interest" description="Disordered" evidence="1">
    <location>
        <begin position="25"/>
        <end position="45"/>
    </location>
</feature>
<dbReference type="AlphaFoldDB" id="A0AAW9HGX7"/>
<evidence type="ECO:0000313" key="3">
    <source>
        <dbReference type="Proteomes" id="UP001273799"/>
    </source>
</evidence>
<dbReference type="EMBL" id="JAWNFU010000002">
    <property type="protein sequence ID" value="MDY5153198.1"/>
    <property type="molecule type" value="Genomic_DNA"/>
</dbReference>
<reference evidence="2" key="1">
    <citation type="submission" date="2023-10" db="EMBL/GenBank/DDBJ databases">
        <title>Whole Genome based description of the genera Actinobaculum and Actinotignum reveals a complex phylogenetic relationship within the species included in the genus Actinotignum.</title>
        <authorList>
            <person name="Jensen C.S."/>
            <person name="Dargis R."/>
            <person name="Kemp M."/>
            <person name="Christensen J.J."/>
        </authorList>
    </citation>
    <scope>NUCLEOTIDE SEQUENCE</scope>
    <source>
        <strain evidence="2">Actinobaculum_suis_CCUG19206T</strain>
    </source>
</reference>
<evidence type="ECO:0000256" key="1">
    <source>
        <dbReference type="SAM" id="MobiDB-lite"/>
    </source>
</evidence>
<dbReference type="RefSeq" id="WP_176764511.1">
    <property type="nucleotide sequence ID" value="NZ_FNAU01000024.1"/>
</dbReference>
<proteinExistence type="predicted"/>
<organism evidence="2 3">
    <name type="scientific">Actinobaculum suis</name>
    <dbReference type="NCBI Taxonomy" id="1657"/>
    <lineage>
        <taxon>Bacteria</taxon>
        <taxon>Bacillati</taxon>
        <taxon>Actinomycetota</taxon>
        <taxon>Actinomycetes</taxon>
        <taxon>Actinomycetales</taxon>
        <taxon>Actinomycetaceae</taxon>
        <taxon>Actinobaculum</taxon>
    </lineage>
</organism>
<sequence length="45" mass="4885">MTDTRITGEIAFYSCLYFYFNSGPARGSDGVTGKNVNKSYGEAPV</sequence>
<accession>A0AAW9HGX7</accession>